<evidence type="ECO:0000256" key="3">
    <source>
        <dbReference type="ARBA" id="ARBA00022525"/>
    </source>
</evidence>
<dbReference type="SUPFAM" id="SSF47565">
    <property type="entry name" value="Insect pheromone/odorant-binding proteins"/>
    <property type="match status" value="2"/>
</dbReference>
<evidence type="ECO:0000256" key="1">
    <source>
        <dbReference type="ARBA" id="ARBA00004613"/>
    </source>
</evidence>
<dbReference type="PANTHER" id="PTHR11857">
    <property type="entry name" value="ODORANT BINDING PROTEIN-RELATED"/>
    <property type="match status" value="1"/>
</dbReference>
<keyword evidence="6" id="KW-0472">Membrane</keyword>
<name>A0ABM1XT09_AEDAL</name>
<sequence length="326" mass="36946">MQSSCYHNHLLFGTCLSVGIRNTCLVGVCPSYEHLSGGKLIKLFLSLDSTVSLILVIKMLSIALAIVISVSISSAVIVAPLDHAIETCGRDLQVCESKLASYRALSFPDDRDTQCFIKCVLVELQAWSNPRSLLKHSAIQQYFIPDAADCNYEDRTRRCLDQTLPNCIRGDGCSRAYWSFLCYKDNYGNLVRQPNQFIPPTELDIAQHHLDCVDILRIPREELLNVETLNNGSNCYARCLLLRSEVYSDESGLDLDRLYVLLGYDTEKHVFLQYAQQFLAADSENHQTDRCLAAQVPYQLFHELLVNLFRRDGTRDISYVFDVNNV</sequence>
<keyword evidence="8" id="KW-1185">Reference proteome</keyword>
<evidence type="ECO:0000256" key="4">
    <source>
        <dbReference type="ARBA" id="ARBA00022729"/>
    </source>
</evidence>
<evidence type="ECO:0000256" key="6">
    <source>
        <dbReference type="SAM" id="Phobius"/>
    </source>
</evidence>
<keyword evidence="3" id="KW-0964">Secreted</keyword>
<dbReference type="Proteomes" id="UP000069940">
    <property type="component" value="Unassembled WGS sequence"/>
</dbReference>
<evidence type="ECO:0000313" key="7">
    <source>
        <dbReference type="EnsemblMetazoa" id="AALFPA23_002580.P2479"/>
    </source>
</evidence>
<reference evidence="7" key="2">
    <citation type="submission" date="2025-05" db="UniProtKB">
        <authorList>
            <consortium name="EnsemblMetazoa"/>
        </authorList>
    </citation>
    <scope>IDENTIFICATION</scope>
    <source>
        <strain evidence="7">Foshan</strain>
    </source>
</reference>
<accession>A0ABM1XT09</accession>
<dbReference type="CDD" id="cd23992">
    <property type="entry name" value="PBP_GOBP"/>
    <property type="match status" value="1"/>
</dbReference>
<evidence type="ECO:0000256" key="5">
    <source>
        <dbReference type="ARBA" id="ARBA00023157"/>
    </source>
</evidence>
<comment type="similarity">
    <text evidence="2">Belongs to the PBP/GOBP family.</text>
</comment>
<organism evidence="7 8">
    <name type="scientific">Aedes albopictus</name>
    <name type="common">Asian tiger mosquito</name>
    <name type="synonym">Stegomyia albopicta</name>
    <dbReference type="NCBI Taxonomy" id="7160"/>
    <lineage>
        <taxon>Eukaryota</taxon>
        <taxon>Metazoa</taxon>
        <taxon>Ecdysozoa</taxon>
        <taxon>Arthropoda</taxon>
        <taxon>Hexapoda</taxon>
        <taxon>Insecta</taxon>
        <taxon>Pterygota</taxon>
        <taxon>Neoptera</taxon>
        <taxon>Endopterygota</taxon>
        <taxon>Diptera</taxon>
        <taxon>Nematocera</taxon>
        <taxon>Culicoidea</taxon>
        <taxon>Culicidae</taxon>
        <taxon>Culicinae</taxon>
        <taxon>Aedini</taxon>
        <taxon>Aedes</taxon>
        <taxon>Stegomyia</taxon>
    </lineage>
</organism>
<dbReference type="RefSeq" id="XP_062704814.1">
    <property type="nucleotide sequence ID" value="XM_062848830.1"/>
</dbReference>
<dbReference type="InterPro" id="IPR036728">
    <property type="entry name" value="PBP_GOBP_sf"/>
</dbReference>
<comment type="subcellular location">
    <subcellularLocation>
        <location evidence="1">Secreted</location>
    </subcellularLocation>
</comment>
<evidence type="ECO:0000256" key="2">
    <source>
        <dbReference type="ARBA" id="ARBA00008098"/>
    </source>
</evidence>
<reference evidence="8" key="1">
    <citation type="journal article" date="2015" name="Proc. Natl. Acad. Sci. U.S.A.">
        <title>Genome sequence of the Asian Tiger mosquito, Aedes albopictus, reveals insights into its biology, genetics, and evolution.</title>
        <authorList>
            <person name="Chen X.G."/>
            <person name="Jiang X."/>
            <person name="Gu J."/>
            <person name="Xu M."/>
            <person name="Wu Y."/>
            <person name="Deng Y."/>
            <person name="Zhang C."/>
            <person name="Bonizzoni M."/>
            <person name="Dermauw W."/>
            <person name="Vontas J."/>
            <person name="Armbruster P."/>
            <person name="Huang X."/>
            <person name="Yang Y."/>
            <person name="Zhang H."/>
            <person name="He W."/>
            <person name="Peng H."/>
            <person name="Liu Y."/>
            <person name="Wu K."/>
            <person name="Chen J."/>
            <person name="Lirakis M."/>
            <person name="Topalis P."/>
            <person name="Van Leeuwen T."/>
            <person name="Hall A.B."/>
            <person name="Jiang X."/>
            <person name="Thorpe C."/>
            <person name="Mueller R.L."/>
            <person name="Sun C."/>
            <person name="Waterhouse R.M."/>
            <person name="Yan G."/>
            <person name="Tu Z.J."/>
            <person name="Fang X."/>
            <person name="James A.A."/>
        </authorList>
    </citation>
    <scope>NUCLEOTIDE SEQUENCE [LARGE SCALE GENOMIC DNA]</scope>
    <source>
        <strain evidence="8">Foshan</strain>
    </source>
</reference>
<keyword evidence="4" id="KW-0732">Signal</keyword>
<keyword evidence="5" id="KW-1015">Disulfide bond</keyword>
<dbReference type="Gene3D" id="1.10.238.20">
    <property type="entry name" value="Pheromone/general odorant binding protein domain"/>
    <property type="match status" value="2"/>
</dbReference>
<keyword evidence="6" id="KW-0812">Transmembrane</keyword>
<dbReference type="InterPro" id="IPR006170">
    <property type="entry name" value="PBP/GOBP"/>
</dbReference>
<proteinExistence type="inferred from homology"/>
<evidence type="ECO:0000313" key="8">
    <source>
        <dbReference type="Proteomes" id="UP000069940"/>
    </source>
</evidence>
<dbReference type="Pfam" id="PF01395">
    <property type="entry name" value="PBP_GOBP"/>
    <property type="match status" value="1"/>
</dbReference>
<protein>
    <recommendedName>
        <fullName evidence="9">Odorant-binding protein</fullName>
    </recommendedName>
</protein>
<feature type="transmembrane region" description="Helical" evidence="6">
    <location>
        <begin position="51"/>
        <end position="78"/>
    </location>
</feature>
<dbReference type="GeneID" id="134287171"/>
<keyword evidence="6" id="KW-1133">Transmembrane helix</keyword>
<dbReference type="SMART" id="SM00708">
    <property type="entry name" value="PhBP"/>
    <property type="match status" value="1"/>
</dbReference>
<evidence type="ECO:0008006" key="9">
    <source>
        <dbReference type="Google" id="ProtNLM"/>
    </source>
</evidence>
<dbReference type="EnsemblMetazoa" id="AALFPA23_002580.R2479">
    <property type="protein sequence ID" value="AALFPA23_002580.P2479"/>
    <property type="gene ID" value="AALFPA23_002580"/>
</dbReference>
<dbReference type="PANTHER" id="PTHR11857:SF46">
    <property type="entry name" value="GENERAL ODORANT-BINDING PROTEIN 99A-RELATED"/>
    <property type="match status" value="1"/>
</dbReference>